<sequence length="446" mass="49771">MRYWGRGSDSKKEAKTEMRFITITLAVLVASIFFLSLASIGVEAFCKGTSNRHGIIPETPMLVSKTANGKLFLAGSQETGIPVVHLYGTPYQMGLAHGTLLKDKIQFAYKEYIAYFVAGAESLPLPEWQKILIKFGGINTVLDGVVNKMKPHIPQHYLDEMKGLADGSGITEQEVLRFHMIPELIRASCSMMGAWNDASPSGGLVQLRALDWDYQSPLTLVPAIFVYHPTEGGHEFTTVSWAGFIGSLTGYSGHMGVSEKVWSNYNGTFSEAGTPFYFVMRDILQFDITIDEAINRIQYTQRTCAVYMGIGANITNQFVAVEYSHDYVQVFDDITPFPIYSPQYAPHELFEGVVYIDPDYASAQTQCFTKQIKKYYGYITSTTIQQMTSVMQTGNLHAAIYDYQNNILTVGYASPNVTWPLTVNPIPAYARGMIELDVTALFNEQY</sequence>
<dbReference type="EMBL" id="GL883007">
    <property type="protein sequence ID" value="EGG23789.1"/>
    <property type="molecule type" value="Genomic_DNA"/>
</dbReference>
<dbReference type="OrthoDB" id="189997at2759"/>
<dbReference type="AlphaFoldDB" id="F4PJL5"/>
<dbReference type="InterPro" id="IPR047794">
    <property type="entry name" value="C45_proenzyme-like"/>
</dbReference>
<keyword evidence="3" id="KW-1185">Reference proteome</keyword>
<dbReference type="OMA" id="ILELHIY"/>
<evidence type="ECO:0008006" key="4">
    <source>
        <dbReference type="Google" id="ProtNLM"/>
    </source>
</evidence>
<gene>
    <name evidence="2" type="ORF">DFA_05925</name>
</gene>
<dbReference type="KEGG" id="dfa:DFA_05925"/>
<keyword evidence="1" id="KW-0812">Transmembrane</keyword>
<dbReference type="RefSeq" id="XP_004361640.1">
    <property type="nucleotide sequence ID" value="XM_004361583.1"/>
</dbReference>
<feature type="transmembrane region" description="Helical" evidence="1">
    <location>
        <begin position="20"/>
        <end position="42"/>
    </location>
</feature>
<evidence type="ECO:0000313" key="2">
    <source>
        <dbReference type="EMBL" id="EGG23789.1"/>
    </source>
</evidence>
<evidence type="ECO:0000256" key="1">
    <source>
        <dbReference type="SAM" id="Phobius"/>
    </source>
</evidence>
<dbReference type="Proteomes" id="UP000007797">
    <property type="component" value="Unassembled WGS sequence"/>
</dbReference>
<accession>F4PJL5</accession>
<organism evidence="2 3">
    <name type="scientific">Cavenderia fasciculata</name>
    <name type="common">Slime mold</name>
    <name type="synonym">Dictyostelium fasciculatum</name>
    <dbReference type="NCBI Taxonomy" id="261658"/>
    <lineage>
        <taxon>Eukaryota</taxon>
        <taxon>Amoebozoa</taxon>
        <taxon>Evosea</taxon>
        <taxon>Eumycetozoa</taxon>
        <taxon>Dictyostelia</taxon>
        <taxon>Acytosteliales</taxon>
        <taxon>Cavenderiaceae</taxon>
        <taxon>Cavenderia</taxon>
    </lineage>
</organism>
<name>F4PJL5_CACFS</name>
<dbReference type="PANTHER" id="PTHR35190:SF2">
    <property type="entry name" value="PROTEIN DCD1B"/>
    <property type="match status" value="1"/>
</dbReference>
<dbReference type="PANTHER" id="PTHR35190">
    <property type="entry name" value="PROTEIN DCD1B"/>
    <property type="match status" value="1"/>
</dbReference>
<keyword evidence="1" id="KW-1133">Transmembrane helix</keyword>
<protein>
    <recommendedName>
        <fullName evidence="4">Acid ceramidase-like protein</fullName>
    </recommendedName>
</protein>
<keyword evidence="1" id="KW-0472">Membrane</keyword>
<proteinExistence type="predicted"/>
<dbReference type="Gene3D" id="3.60.60.10">
    <property type="entry name" value="Penicillin V Acylase, Chain A"/>
    <property type="match status" value="1"/>
</dbReference>
<dbReference type="NCBIfam" id="NF040521">
    <property type="entry name" value="C45_proenzyme"/>
    <property type="match status" value="1"/>
</dbReference>
<reference evidence="3" key="1">
    <citation type="journal article" date="2011" name="Genome Res.">
        <title>Phylogeny-wide analysis of social amoeba genomes highlights ancient origins for complex intercellular communication.</title>
        <authorList>
            <person name="Heidel A.J."/>
            <person name="Lawal H.M."/>
            <person name="Felder M."/>
            <person name="Schilde C."/>
            <person name="Helps N.R."/>
            <person name="Tunggal B."/>
            <person name="Rivero F."/>
            <person name="John U."/>
            <person name="Schleicher M."/>
            <person name="Eichinger L."/>
            <person name="Platzer M."/>
            <person name="Noegel A.A."/>
            <person name="Schaap P."/>
            <person name="Gloeckner G."/>
        </authorList>
    </citation>
    <scope>NUCLEOTIDE SEQUENCE [LARGE SCALE GENOMIC DNA]</scope>
    <source>
        <strain evidence="3">SH3</strain>
    </source>
</reference>
<evidence type="ECO:0000313" key="3">
    <source>
        <dbReference type="Proteomes" id="UP000007797"/>
    </source>
</evidence>
<dbReference type="GeneID" id="14876407"/>
<dbReference type="InterPro" id="IPR047803">
    <property type="entry name" value="DCD1A/B-like"/>
</dbReference>